<evidence type="ECO:0000313" key="5">
    <source>
        <dbReference type="EMBL" id="MEM5535163.1"/>
    </source>
</evidence>
<dbReference type="RefSeq" id="WP_342853552.1">
    <property type="nucleotide sequence ID" value="NZ_JBBMRA010000001.1"/>
</dbReference>
<dbReference type="Pfam" id="PF13487">
    <property type="entry name" value="HD_5"/>
    <property type="match status" value="1"/>
</dbReference>
<dbReference type="PROSITE" id="PS51832">
    <property type="entry name" value="HD_GYP"/>
    <property type="match status" value="1"/>
</dbReference>
<feature type="domain" description="Response regulatory" evidence="3">
    <location>
        <begin position="7"/>
        <end position="122"/>
    </location>
</feature>
<dbReference type="PROSITE" id="PS50110">
    <property type="entry name" value="RESPONSE_REGULATORY"/>
    <property type="match status" value="1"/>
</dbReference>
<dbReference type="EMBL" id="JBBMRA010000001">
    <property type="protein sequence ID" value="MEM5535163.1"/>
    <property type="molecule type" value="Genomic_DNA"/>
</dbReference>
<accession>A0ABU9TN73</accession>
<gene>
    <name evidence="5" type="ORF">WNY58_02045</name>
</gene>
<feature type="coiled-coil region" evidence="2">
    <location>
        <begin position="124"/>
        <end position="151"/>
    </location>
</feature>
<sequence length="425" mass="47850">MEYTDNTVLIVDDEPAVLSSLKRLLRILKCHVITTVSAIEALELLKTHSVDIVISDMRMPEMAGECFLEQVAKNFPDCERVVVSGYADVQATIDAINKGQVSRFISKPWEDDDVLNLVKRSFEHALLKKENARLSEETKQQNLELQALNESLDLKVQARTEQLKVANQSIKNSYRAVVRMFSTLTARRLGVKASSNNQTLNLICATVAKQAGLEGSELKQLYFAWQLRQIGKLSFSDDLIRVPYLKLDAEQQRTFQTHPLLAQAATLMVKPLYPAGKIISQHKEYLDGTGYPKKLKGDEISYRAQVLAVVNDYVELLYGFYDERPYSTIEAINYLQTTAAERYNQNIVTILIAAIKALSDTGDAINDKCIHSDQLAKGMKLTRDLISEEGIMLLSAGQRLDDISIARIREIESNLDDDLQIYVSQ</sequence>
<dbReference type="CDD" id="cd17569">
    <property type="entry name" value="REC_HupR-like"/>
    <property type="match status" value="1"/>
</dbReference>
<comment type="caution">
    <text evidence="5">The sequence shown here is derived from an EMBL/GenBank/DDBJ whole genome shotgun (WGS) entry which is preliminary data.</text>
</comment>
<proteinExistence type="predicted"/>
<dbReference type="SUPFAM" id="SSF52172">
    <property type="entry name" value="CheY-like"/>
    <property type="match status" value="1"/>
</dbReference>
<keyword evidence="6" id="KW-1185">Reference proteome</keyword>
<dbReference type="InterPro" id="IPR011006">
    <property type="entry name" value="CheY-like_superfamily"/>
</dbReference>
<feature type="modified residue" description="4-aspartylphosphate" evidence="1">
    <location>
        <position position="56"/>
    </location>
</feature>
<dbReference type="Gene3D" id="1.10.3210.10">
    <property type="entry name" value="Hypothetical protein af1432"/>
    <property type="match status" value="1"/>
</dbReference>
<dbReference type="PANTHER" id="PTHR45228">
    <property type="entry name" value="CYCLIC DI-GMP PHOSPHODIESTERASE TM_0186-RELATED"/>
    <property type="match status" value="1"/>
</dbReference>
<dbReference type="PANTHER" id="PTHR45228:SF8">
    <property type="entry name" value="TWO-COMPONENT RESPONSE REGULATOR-RELATED"/>
    <property type="match status" value="1"/>
</dbReference>
<dbReference type="Pfam" id="PF00072">
    <property type="entry name" value="Response_reg"/>
    <property type="match status" value="1"/>
</dbReference>
<keyword evidence="2" id="KW-0175">Coiled coil</keyword>
<keyword evidence="1" id="KW-0597">Phosphoprotein</keyword>
<evidence type="ECO:0000256" key="1">
    <source>
        <dbReference type="PROSITE-ProRule" id="PRU00169"/>
    </source>
</evidence>
<dbReference type="Proteomes" id="UP001449225">
    <property type="component" value="Unassembled WGS sequence"/>
</dbReference>
<dbReference type="SMART" id="SM00448">
    <property type="entry name" value="REC"/>
    <property type="match status" value="1"/>
</dbReference>
<evidence type="ECO:0000259" key="4">
    <source>
        <dbReference type="PROSITE" id="PS51832"/>
    </source>
</evidence>
<dbReference type="InterPro" id="IPR001789">
    <property type="entry name" value="Sig_transdc_resp-reg_receiver"/>
</dbReference>
<evidence type="ECO:0000259" key="3">
    <source>
        <dbReference type="PROSITE" id="PS50110"/>
    </source>
</evidence>
<protein>
    <submittedName>
        <fullName evidence="5">HD domain-containing phosphohydrolase</fullName>
    </submittedName>
</protein>
<dbReference type="Gene3D" id="3.40.50.2300">
    <property type="match status" value="1"/>
</dbReference>
<dbReference type="SUPFAM" id="SSF109604">
    <property type="entry name" value="HD-domain/PDEase-like"/>
    <property type="match status" value="1"/>
</dbReference>
<name>A0ABU9TN73_9GAMM</name>
<feature type="domain" description="HD-GYP" evidence="4">
    <location>
        <begin position="170"/>
        <end position="367"/>
    </location>
</feature>
<evidence type="ECO:0000256" key="2">
    <source>
        <dbReference type="SAM" id="Coils"/>
    </source>
</evidence>
<evidence type="ECO:0000313" key="6">
    <source>
        <dbReference type="Proteomes" id="UP001449225"/>
    </source>
</evidence>
<dbReference type="InterPro" id="IPR052020">
    <property type="entry name" value="Cyclic_di-GMP/3'3'-cGAMP_PDE"/>
</dbReference>
<dbReference type="InterPro" id="IPR037522">
    <property type="entry name" value="HD_GYP_dom"/>
</dbReference>
<organism evidence="5 6">
    <name type="scientific">Neptuniibacter pectenicola</name>
    <dbReference type="NCBI Taxonomy" id="1806669"/>
    <lineage>
        <taxon>Bacteria</taxon>
        <taxon>Pseudomonadati</taxon>
        <taxon>Pseudomonadota</taxon>
        <taxon>Gammaproteobacteria</taxon>
        <taxon>Oceanospirillales</taxon>
        <taxon>Oceanospirillaceae</taxon>
        <taxon>Neptuniibacter</taxon>
    </lineage>
</organism>
<reference evidence="5 6" key="1">
    <citation type="submission" date="2024-03" db="EMBL/GenBank/DDBJ databases">
        <title>Community enrichment and isolation of bacterial strains for fucoidan degradation.</title>
        <authorList>
            <person name="Sichert A."/>
        </authorList>
    </citation>
    <scope>NUCLEOTIDE SEQUENCE [LARGE SCALE GENOMIC DNA]</scope>
    <source>
        <strain evidence="5 6">AS76</strain>
    </source>
</reference>